<proteinExistence type="predicted"/>
<protein>
    <submittedName>
        <fullName evidence="1">Uncharacterized protein</fullName>
    </submittedName>
</protein>
<dbReference type="RefSeq" id="WP_201360116.1">
    <property type="nucleotide sequence ID" value="NZ_BNJJ01000001.1"/>
</dbReference>
<gene>
    <name evidence="1" type="ORF">KSZ_04550</name>
</gene>
<dbReference type="Proteomes" id="UP000635565">
    <property type="component" value="Unassembled WGS sequence"/>
</dbReference>
<evidence type="ECO:0000313" key="1">
    <source>
        <dbReference type="EMBL" id="GHO82449.1"/>
    </source>
</evidence>
<evidence type="ECO:0000313" key="2">
    <source>
        <dbReference type="Proteomes" id="UP000635565"/>
    </source>
</evidence>
<dbReference type="EMBL" id="BNJJ01000001">
    <property type="protein sequence ID" value="GHO82449.1"/>
    <property type="molecule type" value="Genomic_DNA"/>
</dbReference>
<accession>A0ABQ3V9I4</accession>
<reference evidence="1 2" key="1">
    <citation type="journal article" date="2021" name="Int. J. Syst. Evol. Microbiol.">
        <title>Reticulibacter mediterranei gen. nov., sp. nov., within the new family Reticulibacteraceae fam. nov., and Ktedonospora formicarum gen. nov., sp. nov., Ktedonobacter robiniae sp. nov., Dictyobacter formicarum sp. nov. and Dictyobacter arantiisoli sp. nov., belonging to the class Ktedonobacteria.</title>
        <authorList>
            <person name="Yabe S."/>
            <person name="Zheng Y."/>
            <person name="Wang C.M."/>
            <person name="Sakai Y."/>
            <person name="Abe K."/>
            <person name="Yokota A."/>
            <person name="Donadio S."/>
            <person name="Cavaletti L."/>
            <person name="Monciardini P."/>
        </authorList>
    </citation>
    <scope>NUCLEOTIDE SEQUENCE [LARGE SCALE GENOMIC DNA]</scope>
    <source>
        <strain evidence="1 2">SOSP1-9</strain>
    </source>
</reference>
<name>A0ABQ3V9I4_9CHLR</name>
<organism evidence="1 2">
    <name type="scientific">Dictyobacter formicarum</name>
    <dbReference type="NCBI Taxonomy" id="2778368"/>
    <lineage>
        <taxon>Bacteria</taxon>
        <taxon>Bacillati</taxon>
        <taxon>Chloroflexota</taxon>
        <taxon>Ktedonobacteria</taxon>
        <taxon>Ktedonobacterales</taxon>
        <taxon>Dictyobacteraceae</taxon>
        <taxon>Dictyobacter</taxon>
    </lineage>
</organism>
<sequence length="105" mass="12174">MHKYCKAYHVSAMRQFSDWAEKRAENEDELSDDSIVYLWDDFTVVRSPVIPDKGLVFDEVTDAWKDFCLTTLQFSIPEDLRYADEQIQEAGDAQKDTVEQAPSHP</sequence>
<keyword evidence="2" id="KW-1185">Reference proteome</keyword>
<comment type="caution">
    <text evidence="1">The sequence shown here is derived from an EMBL/GenBank/DDBJ whole genome shotgun (WGS) entry which is preliminary data.</text>
</comment>